<name>A0A5E4R8X0_9BURK</name>
<protein>
    <recommendedName>
        <fullName evidence="1">chorismate mutase</fullName>
        <ecNumber evidence="1">5.4.99.5</ecNumber>
    </recommendedName>
</protein>
<dbReference type="InterPro" id="IPR036263">
    <property type="entry name" value="Chorismate_II_sf"/>
</dbReference>
<accession>A0A5E4R8X0</accession>
<dbReference type="Proteomes" id="UP000337189">
    <property type="component" value="Unassembled WGS sequence"/>
</dbReference>
<dbReference type="AlphaFoldDB" id="A0A5E4R8X0"/>
<evidence type="ECO:0000256" key="1">
    <source>
        <dbReference type="ARBA" id="ARBA00012404"/>
    </source>
</evidence>
<dbReference type="PANTHER" id="PTHR38041:SF1">
    <property type="entry name" value="CHORISMATE MUTASE"/>
    <property type="match status" value="1"/>
</dbReference>
<dbReference type="InterPro" id="IPR002701">
    <property type="entry name" value="CM_II_prokaryot"/>
</dbReference>
<dbReference type="InterPro" id="IPR036979">
    <property type="entry name" value="CM_dom_sf"/>
</dbReference>
<dbReference type="InterPro" id="IPR051331">
    <property type="entry name" value="Chorismate_mutase-related"/>
</dbReference>
<keyword evidence="2" id="KW-0413">Isomerase</keyword>
<proteinExistence type="predicted"/>
<gene>
    <name evidence="4" type="ORF">PCO31110_00014</name>
</gene>
<feature type="domain" description="Chorismate mutase" evidence="3">
    <location>
        <begin position="7"/>
        <end position="98"/>
    </location>
</feature>
<dbReference type="SUPFAM" id="SSF48600">
    <property type="entry name" value="Chorismate mutase II"/>
    <property type="match status" value="1"/>
</dbReference>
<dbReference type="SMART" id="SM00830">
    <property type="entry name" value="CM_2"/>
    <property type="match status" value="1"/>
</dbReference>
<dbReference type="EC" id="5.4.99.5" evidence="1"/>
<dbReference type="GO" id="GO:0046417">
    <property type="term" value="P:chorismate metabolic process"/>
    <property type="evidence" value="ECO:0007669"/>
    <property type="project" value="InterPro"/>
</dbReference>
<dbReference type="RefSeq" id="WP_010805802.1">
    <property type="nucleotide sequence ID" value="NZ_CABPSJ010000001.1"/>
</dbReference>
<dbReference type="Gene3D" id="1.20.59.10">
    <property type="entry name" value="Chorismate mutase"/>
    <property type="match status" value="1"/>
</dbReference>
<evidence type="ECO:0000256" key="2">
    <source>
        <dbReference type="ARBA" id="ARBA00023235"/>
    </source>
</evidence>
<dbReference type="PANTHER" id="PTHR38041">
    <property type="entry name" value="CHORISMATE MUTASE"/>
    <property type="match status" value="1"/>
</dbReference>
<organism evidence="4 5">
    <name type="scientific">Pandoraea communis</name>
    <dbReference type="NCBI Taxonomy" id="2508297"/>
    <lineage>
        <taxon>Bacteria</taxon>
        <taxon>Pseudomonadati</taxon>
        <taxon>Pseudomonadota</taxon>
        <taxon>Betaproteobacteria</taxon>
        <taxon>Burkholderiales</taxon>
        <taxon>Burkholderiaceae</taxon>
        <taxon>Pandoraea</taxon>
    </lineage>
</organism>
<evidence type="ECO:0000313" key="5">
    <source>
        <dbReference type="Proteomes" id="UP000337189"/>
    </source>
</evidence>
<evidence type="ECO:0000313" key="4">
    <source>
        <dbReference type="EMBL" id="VVD59263.1"/>
    </source>
</evidence>
<sequence>MTTQSNHGLDVELKPLRDAIDVLDDRIIALLAERFVHVREVAKVKARLRAPVLADARFQQIKARLRAAATSHGIDAGMVEAIYQAIHVGACQLEQEVVAAQRVDISGGTQ</sequence>
<dbReference type="GO" id="GO:0009697">
    <property type="term" value="P:salicylic acid biosynthetic process"/>
    <property type="evidence" value="ECO:0007669"/>
    <property type="project" value="TreeGrafter"/>
</dbReference>
<evidence type="ECO:0000259" key="3">
    <source>
        <dbReference type="PROSITE" id="PS51168"/>
    </source>
</evidence>
<reference evidence="4 5" key="1">
    <citation type="submission" date="2019-08" db="EMBL/GenBank/DDBJ databases">
        <authorList>
            <person name="Peeters C."/>
        </authorList>
    </citation>
    <scope>NUCLEOTIDE SEQUENCE [LARGE SCALE GENOMIC DNA]</scope>
    <source>
        <strain evidence="4 5">LMG 31110</strain>
    </source>
</reference>
<dbReference type="EMBL" id="CABPSJ010000001">
    <property type="protein sequence ID" value="VVD59263.1"/>
    <property type="molecule type" value="Genomic_DNA"/>
</dbReference>
<dbReference type="Pfam" id="PF01817">
    <property type="entry name" value="CM_2"/>
    <property type="match status" value="1"/>
</dbReference>
<dbReference type="GO" id="GO:0004106">
    <property type="term" value="F:chorismate mutase activity"/>
    <property type="evidence" value="ECO:0007669"/>
    <property type="project" value="UniProtKB-EC"/>
</dbReference>
<dbReference type="PROSITE" id="PS51168">
    <property type="entry name" value="CHORISMATE_MUT_2"/>
    <property type="match status" value="1"/>
</dbReference>
<dbReference type="OrthoDB" id="5334665at2"/>